<proteinExistence type="predicted"/>
<comment type="caution">
    <text evidence="1">The sequence shown here is derived from an EMBL/GenBank/DDBJ whole genome shotgun (WGS) entry which is preliminary data.</text>
</comment>
<organism evidence="1 2">
    <name type="scientific">Deinococcus xianganensis</name>
    <dbReference type="NCBI Taxonomy" id="1507289"/>
    <lineage>
        <taxon>Bacteria</taxon>
        <taxon>Thermotogati</taxon>
        <taxon>Deinococcota</taxon>
        <taxon>Deinococci</taxon>
        <taxon>Deinococcales</taxon>
        <taxon>Deinococcaceae</taxon>
        <taxon>Deinococcus</taxon>
    </lineage>
</organism>
<name>A0A6I4YJC1_9DEIO</name>
<reference evidence="1 2" key="1">
    <citation type="submission" date="2019-11" db="EMBL/GenBank/DDBJ databases">
        <title>Genome sequence of Deinococcus xianganensis Y35, AI-2 producing algicidal bacterium, isolated from lake water.</title>
        <authorList>
            <person name="Li Y."/>
        </authorList>
    </citation>
    <scope>NUCLEOTIDE SEQUENCE [LARGE SCALE GENOMIC DNA]</scope>
    <source>
        <strain evidence="1 2">Y35</strain>
    </source>
</reference>
<keyword evidence="2" id="KW-1185">Reference proteome</keyword>
<evidence type="ECO:0000313" key="1">
    <source>
        <dbReference type="EMBL" id="MXV21572.1"/>
    </source>
</evidence>
<dbReference type="EMBL" id="WVHK01000107">
    <property type="protein sequence ID" value="MXV21572.1"/>
    <property type="molecule type" value="Genomic_DNA"/>
</dbReference>
<gene>
    <name evidence="1" type="ORF">GLX28_18285</name>
</gene>
<protein>
    <submittedName>
        <fullName evidence="1">Uncharacterized protein</fullName>
    </submittedName>
</protein>
<dbReference type="RefSeq" id="WP_160981904.1">
    <property type="nucleotide sequence ID" value="NZ_WVHK01000107.1"/>
</dbReference>
<accession>A0A6I4YJC1</accession>
<sequence length="160" mass="18523">MRTHDHDLVFQGERPEFAGKVLEKLVGQEYRTHDQVYSPHQVFARVEGQWWRMFADGPMLYIQRWERGPEAFAVPEDGMFWPLRDLARELDLWGEVLHGWSYGVRNAVPSLTLTLESGLQITFFSGNDHAWSDFDVTRWTFSTLPQRTAGVPDITSADIP</sequence>
<dbReference type="Proteomes" id="UP000430519">
    <property type="component" value="Unassembled WGS sequence"/>
</dbReference>
<dbReference type="AlphaFoldDB" id="A0A6I4YJC1"/>
<evidence type="ECO:0000313" key="2">
    <source>
        <dbReference type="Proteomes" id="UP000430519"/>
    </source>
</evidence>